<protein>
    <recommendedName>
        <fullName evidence="1">Amidohydrolase 3 domain-containing protein</fullName>
    </recommendedName>
</protein>
<dbReference type="Pfam" id="PF07969">
    <property type="entry name" value="Amidohydro_3"/>
    <property type="match status" value="1"/>
</dbReference>
<dbReference type="InterPro" id="IPR013108">
    <property type="entry name" value="Amidohydro_3"/>
</dbReference>
<dbReference type="InterPro" id="IPR011059">
    <property type="entry name" value="Metal-dep_hydrolase_composite"/>
</dbReference>
<dbReference type="EMBL" id="BARS01011065">
    <property type="protein sequence ID" value="GAF99139.1"/>
    <property type="molecule type" value="Genomic_DNA"/>
</dbReference>
<dbReference type="InterPro" id="IPR032466">
    <property type="entry name" value="Metal_Hydrolase"/>
</dbReference>
<dbReference type="AlphaFoldDB" id="X0U0T4"/>
<feature type="domain" description="Amidohydrolase 3" evidence="1">
    <location>
        <begin position="118"/>
        <end position="233"/>
    </location>
</feature>
<dbReference type="GO" id="GO:0016811">
    <property type="term" value="F:hydrolase activity, acting on carbon-nitrogen (but not peptide) bonds, in linear amides"/>
    <property type="evidence" value="ECO:0007669"/>
    <property type="project" value="InterPro"/>
</dbReference>
<reference evidence="2" key="1">
    <citation type="journal article" date="2014" name="Front. Microbiol.">
        <title>High frequency of phylogenetically diverse reductive dehalogenase-homologous genes in deep subseafloor sedimentary metagenomes.</title>
        <authorList>
            <person name="Kawai M."/>
            <person name="Futagami T."/>
            <person name="Toyoda A."/>
            <person name="Takaki Y."/>
            <person name="Nishi S."/>
            <person name="Hori S."/>
            <person name="Arai W."/>
            <person name="Tsubouchi T."/>
            <person name="Morono Y."/>
            <person name="Uchiyama I."/>
            <person name="Ito T."/>
            <person name="Fujiyama A."/>
            <person name="Inagaki F."/>
            <person name="Takami H."/>
        </authorList>
    </citation>
    <scope>NUCLEOTIDE SEQUENCE</scope>
    <source>
        <strain evidence="2">Expedition CK06-06</strain>
    </source>
</reference>
<comment type="caution">
    <text evidence="2">The sequence shown here is derived from an EMBL/GenBank/DDBJ whole genome shotgun (WGS) entry which is preliminary data.</text>
</comment>
<accession>X0U0T4</accession>
<feature type="non-terminal residue" evidence="2">
    <location>
        <position position="1"/>
    </location>
</feature>
<evidence type="ECO:0000259" key="1">
    <source>
        <dbReference type="Pfam" id="PF07969"/>
    </source>
</evidence>
<name>X0U0T4_9ZZZZ</name>
<dbReference type="Gene3D" id="2.30.40.10">
    <property type="entry name" value="Urease, subunit C, domain 1"/>
    <property type="match status" value="1"/>
</dbReference>
<proteinExistence type="predicted"/>
<dbReference type="InterPro" id="IPR023100">
    <property type="entry name" value="D-aminoacylase_insert_dom_sf"/>
</dbReference>
<dbReference type="Gene3D" id="3.20.20.140">
    <property type="entry name" value="Metal-dependent hydrolases"/>
    <property type="match status" value="1"/>
</dbReference>
<dbReference type="SUPFAM" id="SSF51556">
    <property type="entry name" value="Metallo-dependent hydrolases"/>
    <property type="match status" value="1"/>
</dbReference>
<sequence>HQEYLDGLSRKELVRVVTESLVGPTLTRGAENERERRQFLRRMDNPTEAEKIRQEVAEYIEYWGGAENIIVDICVESELIGKNLQEVAAIKGKSIADTAIDLELQGAKVTPLQMSLDEVNLIMKKDYVSLGSDGTTPFFGLGLVHPRSYGAFPEKIRTYAMEKKVINLPHAIRSCTSLPAKVMGWKDRGFLREGYWADVVVFDPKTYRPKGNFTHAHRYAEGVEYLLVNGQMVIDKGEWNGSLAGQVLKLKEKRYTRR</sequence>
<gene>
    <name evidence="2" type="ORF">S01H1_20270</name>
</gene>
<dbReference type="Gene3D" id="3.30.1490.130">
    <property type="entry name" value="D-aminoacylase. Domain 3"/>
    <property type="match status" value="1"/>
</dbReference>
<organism evidence="2">
    <name type="scientific">marine sediment metagenome</name>
    <dbReference type="NCBI Taxonomy" id="412755"/>
    <lineage>
        <taxon>unclassified sequences</taxon>
        <taxon>metagenomes</taxon>
        <taxon>ecological metagenomes</taxon>
    </lineage>
</organism>
<evidence type="ECO:0000313" key="2">
    <source>
        <dbReference type="EMBL" id="GAF99139.1"/>
    </source>
</evidence>
<dbReference type="SUPFAM" id="SSF51338">
    <property type="entry name" value="Composite domain of metallo-dependent hydrolases"/>
    <property type="match status" value="1"/>
</dbReference>